<reference evidence="10" key="1">
    <citation type="submission" date="2021-01" db="UniProtKB">
        <authorList>
            <consortium name="EnsemblMetazoa"/>
        </authorList>
    </citation>
    <scope>IDENTIFICATION</scope>
</reference>
<dbReference type="GO" id="GO:0005524">
    <property type="term" value="F:ATP binding"/>
    <property type="evidence" value="ECO:0007669"/>
    <property type="project" value="UniProtKB-UniRule"/>
</dbReference>
<dbReference type="GO" id="GO:0007346">
    <property type="term" value="P:regulation of mitotic cell cycle"/>
    <property type="evidence" value="ECO:0007669"/>
    <property type="project" value="TreeGrafter"/>
</dbReference>
<evidence type="ECO:0000256" key="3">
    <source>
        <dbReference type="ARBA" id="ARBA00022679"/>
    </source>
</evidence>
<dbReference type="InterPro" id="IPR008271">
    <property type="entry name" value="Ser/Thr_kinase_AS"/>
</dbReference>
<keyword evidence="5" id="KW-0418">Kinase</keyword>
<evidence type="ECO:0000256" key="8">
    <source>
        <dbReference type="RuleBase" id="RU000304"/>
    </source>
</evidence>
<dbReference type="FunFam" id="1.10.510.10:FF:000624">
    <property type="entry name" value="Mitogen-activated protein kinase"/>
    <property type="match status" value="1"/>
</dbReference>
<feature type="binding site" evidence="7">
    <location>
        <position position="79"/>
    </location>
    <ligand>
        <name>ATP</name>
        <dbReference type="ChEBI" id="CHEBI:30616"/>
    </ligand>
</feature>
<dbReference type="InterPro" id="IPR017441">
    <property type="entry name" value="Protein_kinase_ATP_BS"/>
</dbReference>
<dbReference type="RefSeq" id="XP_022645265.1">
    <property type="nucleotide sequence ID" value="XM_022789530.1"/>
</dbReference>
<dbReference type="EnsemblMetazoa" id="XM_022789530">
    <property type="protein sequence ID" value="XP_022645265"/>
    <property type="gene ID" value="LOC111243661"/>
</dbReference>
<name>A0A7M7J6X6_VARDE</name>
<evidence type="ECO:0000313" key="10">
    <source>
        <dbReference type="EnsemblMetazoa" id="XP_022645265"/>
    </source>
</evidence>
<evidence type="ECO:0000256" key="4">
    <source>
        <dbReference type="ARBA" id="ARBA00022741"/>
    </source>
</evidence>
<proteinExistence type="inferred from homology"/>
<evidence type="ECO:0000256" key="5">
    <source>
        <dbReference type="ARBA" id="ARBA00022777"/>
    </source>
</evidence>
<sequence length="367" mass="41211">MARLILDSDEEFSVPLSFAELLANHHPLSIKLLQSLPRAVLEKCRTSAEYEKLSKLGNGSFGAVYRVRDKETGDVIAMKRICYSHDITDTLISGVREILGLARLHHPNILHLRNLVLSSSSIFVSFEECLTDLGQMVDNLQTPLSEPQVKCIMWQLFRGLESLHALGIVHRDLKASNVLVSHTGEVKIADFGLSKDCLRDKCWTPNDVVTLWYRPPEILFQVPQHTTAVDMWSAGCIMGELLQKRPLLPGKTELQQIELITQLIGSPDENVWPGVTSIFTASGVQLRLKSGRKPSLNNLRRNFAWLSAAGIRLLTSLLCYAPENRAFAADCFRSAWFKEEPFACEPSQLPLGRRHLERKSLLQTSSD</sequence>
<dbReference type="PROSITE" id="PS00107">
    <property type="entry name" value="PROTEIN_KINASE_ATP"/>
    <property type="match status" value="1"/>
</dbReference>
<dbReference type="SUPFAM" id="SSF56112">
    <property type="entry name" value="Protein kinase-like (PK-like)"/>
    <property type="match status" value="1"/>
</dbReference>
<dbReference type="PROSITE" id="PS50011">
    <property type="entry name" value="PROTEIN_KINASE_DOM"/>
    <property type="match status" value="1"/>
</dbReference>
<keyword evidence="2 8" id="KW-0723">Serine/threonine-protein kinase</keyword>
<evidence type="ECO:0000256" key="6">
    <source>
        <dbReference type="ARBA" id="ARBA00022840"/>
    </source>
</evidence>
<feature type="domain" description="Protein kinase" evidence="9">
    <location>
        <begin position="50"/>
        <end position="337"/>
    </location>
</feature>
<protein>
    <recommendedName>
        <fullName evidence="9">Protein kinase domain-containing protein</fullName>
    </recommendedName>
</protein>
<dbReference type="PANTHER" id="PTHR24056:SF508">
    <property type="entry name" value="CYCLIN-DEPENDENT KINASE 10"/>
    <property type="match status" value="1"/>
</dbReference>
<dbReference type="GO" id="GO:0005634">
    <property type="term" value="C:nucleus"/>
    <property type="evidence" value="ECO:0007669"/>
    <property type="project" value="TreeGrafter"/>
</dbReference>
<keyword evidence="11" id="KW-1185">Reference proteome</keyword>
<dbReference type="InterPro" id="IPR050108">
    <property type="entry name" value="CDK"/>
</dbReference>
<dbReference type="Proteomes" id="UP000594260">
    <property type="component" value="Unplaced"/>
</dbReference>
<evidence type="ECO:0000313" key="11">
    <source>
        <dbReference type="Proteomes" id="UP000594260"/>
    </source>
</evidence>
<dbReference type="Gene3D" id="3.30.200.20">
    <property type="entry name" value="Phosphorylase Kinase, domain 1"/>
    <property type="match status" value="1"/>
</dbReference>
<keyword evidence="3" id="KW-0808">Transferase</keyword>
<organism evidence="10 11">
    <name type="scientific">Varroa destructor</name>
    <name type="common">Honeybee mite</name>
    <dbReference type="NCBI Taxonomy" id="109461"/>
    <lineage>
        <taxon>Eukaryota</taxon>
        <taxon>Metazoa</taxon>
        <taxon>Ecdysozoa</taxon>
        <taxon>Arthropoda</taxon>
        <taxon>Chelicerata</taxon>
        <taxon>Arachnida</taxon>
        <taxon>Acari</taxon>
        <taxon>Parasitiformes</taxon>
        <taxon>Mesostigmata</taxon>
        <taxon>Gamasina</taxon>
        <taxon>Dermanyssoidea</taxon>
        <taxon>Varroidae</taxon>
        <taxon>Varroa</taxon>
    </lineage>
</organism>
<dbReference type="PANTHER" id="PTHR24056">
    <property type="entry name" value="CELL DIVISION PROTEIN KINASE"/>
    <property type="match status" value="1"/>
</dbReference>
<keyword evidence="4 7" id="KW-0547">Nucleotide-binding</keyword>
<dbReference type="GeneID" id="111243661"/>
<evidence type="ECO:0000256" key="7">
    <source>
        <dbReference type="PROSITE-ProRule" id="PRU10141"/>
    </source>
</evidence>
<keyword evidence="6 7" id="KW-0067">ATP-binding</keyword>
<dbReference type="Gene3D" id="1.10.510.10">
    <property type="entry name" value="Transferase(Phosphotransferase) domain 1"/>
    <property type="match status" value="1"/>
</dbReference>
<accession>A0A7M7J6X6</accession>
<comment type="similarity">
    <text evidence="1">Belongs to the protein kinase superfamily. CMGC Ser/Thr protein kinase family. CDC2/CDKX subfamily.</text>
</comment>
<dbReference type="Pfam" id="PF00069">
    <property type="entry name" value="Pkinase"/>
    <property type="match status" value="1"/>
</dbReference>
<dbReference type="InterPro" id="IPR011009">
    <property type="entry name" value="Kinase-like_dom_sf"/>
</dbReference>
<dbReference type="AlphaFoldDB" id="A0A7M7J6X6"/>
<dbReference type="InterPro" id="IPR000719">
    <property type="entry name" value="Prot_kinase_dom"/>
</dbReference>
<dbReference type="SMART" id="SM00220">
    <property type="entry name" value="S_TKc"/>
    <property type="match status" value="1"/>
</dbReference>
<dbReference type="PROSITE" id="PS00108">
    <property type="entry name" value="PROTEIN_KINASE_ST"/>
    <property type="match status" value="1"/>
</dbReference>
<dbReference type="GO" id="GO:0004674">
    <property type="term" value="F:protein serine/threonine kinase activity"/>
    <property type="evidence" value="ECO:0007669"/>
    <property type="project" value="UniProtKB-KW"/>
</dbReference>
<evidence type="ECO:0000256" key="1">
    <source>
        <dbReference type="ARBA" id="ARBA00006485"/>
    </source>
</evidence>
<evidence type="ECO:0000256" key="2">
    <source>
        <dbReference type="ARBA" id="ARBA00022527"/>
    </source>
</evidence>
<evidence type="ECO:0000259" key="9">
    <source>
        <dbReference type="PROSITE" id="PS50011"/>
    </source>
</evidence>